<dbReference type="EMBL" id="LAZR01007368">
    <property type="protein sequence ID" value="KKM85708.1"/>
    <property type="molecule type" value="Genomic_DNA"/>
</dbReference>
<dbReference type="InterPro" id="IPR056931">
    <property type="entry name" value="D14-like"/>
</dbReference>
<organism evidence="1">
    <name type="scientific">marine sediment metagenome</name>
    <dbReference type="NCBI Taxonomy" id="412755"/>
    <lineage>
        <taxon>unclassified sequences</taxon>
        <taxon>metagenomes</taxon>
        <taxon>ecological metagenomes</taxon>
    </lineage>
</organism>
<dbReference type="Pfam" id="PF24608">
    <property type="entry name" value="PDDEXK_15"/>
    <property type="match status" value="1"/>
</dbReference>
<accession>A0A0F9KVF0</accession>
<comment type="caution">
    <text evidence="1">The sequence shown here is derived from an EMBL/GenBank/DDBJ whole genome shotgun (WGS) entry which is preliminary data.</text>
</comment>
<name>A0A0F9KVF0_9ZZZZ</name>
<gene>
    <name evidence="1" type="ORF">LCGC14_1286300</name>
</gene>
<evidence type="ECO:0000313" key="1">
    <source>
        <dbReference type="EMBL" id="KKM85708.1"/>
    </source>
</evidence>
<protein>
    <submittedName>
        <fullName evidence="1">Uncharacterized protein</fullName>
    </submittedName>
</protein>
<dbReference type="AlphaFoldDB" id="A0A0F9KVF0"/>
<proteinExistence type="predicted"/>
<reference evidence="1" key="1">
    <citation type="journal article" date="2015" name="Nature">
        <title>Complex archaea that bridge the gap between prokaryotes and eukaryotes.</title>
        <authorList>
            <person name="Spang A."/>
            <person name="Saw J.H."/>
            <person name="Jorgensen S.L."/>
            <person name="Zaremba-Niedzwiedzka K."/>
            <person name="Martijn J."/>
            <person name="Lind A.E."/>
            <person name="van Eijk R."/>
            <person name="Schleper C."/>
            <person name="Guy L."/>
            <person name="Ettema T.J."/>
        </authorList>
    </citation>
    <scope>NUCLEOTIDE SEQUENCE</scope>
</reference>
<sequence length="188" mass="22605">MAKGADWERTVCKFLSKWWTDNKRDDIFWRTAGSGGRATMRQKQGKKTRYQYGDMTIDDPIGKPFIDFFLVEMKRGYSDLNFLSLIDGKQKKPELIEWWKKAEEEKELGDRKQTILILKRDYKIPIIIMTKHLFGLIEDYINVWEHTNVMDLYLDEKYNLTIVPLYPFLEYCDSKTMKLFMRNYNKNL</sequence>